<reference evidence="1" key="1">
    <citation type="submission" date="2019-06" db="EMBL/GenBank/DDBJ databases">
        <authorList>
            <consortium name="Pathogen Informatics"/>
        </authorList>
    </citation>
    <scope>NUCLEOTIDE SEQUENCE</scope>
    <source>
        <strain evidence="1">NCTC6947</strain>
    </source>
</reference>
<accession>A0A509C9H2</accession>
<proteinExistence type="predicted"/>
<protein>
    <submittedName>
        <fullName evidence="1">Uncharacterized protein</fullName>
    </submittedName>
</protein>
<sequence>MGSNYIVIEAWKAPEKPLRATWWWRPLSNWVFVI</sequence>
<organism evidence="1">
    <name type="scientific">Salmonella sp. NCTC 6947</name>
    <dbReference type="NCBI Taxonomy" id="2583581"/>
    <lineage>
        <taxon>Bacteria</taxon>
        <taxon>Pseudomonadati</taxon>
        <taxon>Pseudomonadota</taxon>
        <taxon>Gammaproteobacteria</taxon>
        <taxon>Enterobacterales</taxon>
        <taxon>Enterobacteriaceae</taxon>
        <taxon>Salmonella</taxon>
    </lineage>
</organism>
<dbReference type="EMBL" id="CABFNZ010000003">
    <property type="protein sequence ID" value="VUC82249.1"/>
    <property type="molecule type" value="Genomic_DNA"/>
</dbReference>
<dbReference type="AlphaFoldDB" id="A0A509C9H2"/>
<gene>
    <name evidence="1" type="ORF">NCTC6947_02874</name>
</gene>
<evidence type="ECO:0000313" key="1">
    <source>
        <dbReference type="EMBL" id="VUC82249.1"/>
    </source>
</evidence>
<name>A0A509C9H2_9ENTR</name>